<gene>
    <name evidence="2" type="ORF">GCM10007938_42270</name>
</gene>
<accession>A0ABQ6F6W8</accession>
<name>A0ABQ6F6W8_9VIBR</name>
<evidence type="ECO:0000313" key="2">
    <source>
        <dbReference type="EMBL" id="GLT20442.1"/>
    </source>
</evidence>
<organism evidence="2 3">
    <name type="scientific">Vibrio zhanjiangensis</name>
    <dbReference type="NCBI Taxonomy" id="1046128"/>
    <lineage>
        <taxon>Bacteria</taxon>
        <taxon>Pseudomonadati</taxon>
        <taxon>Pseudomonadota</taxon>
        <taxon>Gammaproteobacteria</taxon>
        <taxon>Vibrionales</taxon>
        <taxon>Vibrionaceae</taxon>
        <taxon>Vibrio</taxon>
    </lineage>
</organism>
<reference evidence="3" key="1">
    <citation type="journal article" date="2019" name="Int. J. Syst. Evol. Microbiol.">
        <title>The Global Catalogue of Microorganisms (GCM) 10K type strain sequencing project: providing services to taxonomists for standard genome sequencing and annotation.</title>
        <authorList>
            <consortium name="The Broad Institute Genomics Platform"/>
            <consortium name="The Broad Institute Genome Sequencing Center for Infectious Disease"/>
            <person name="Wu L."/>
            <person name="Ma J."/>
        </authorList>
    </citation>
    <scope>NUCLEOTIDE SEQUENCE [LARGE SCALE GENOMIC DNA]</scope>
    <source>
        <strain evidence="3">NBRC 108723</strain>
    </source>
</reference>
<protein>
    <submittedName>
        <fullName evidence="2">Uncharacterized protein</fullName>
    </submittedName>
</protein>
<dbReference type="Proteomes" id="UP001157138">
    <property type="component" value="Unassembled WGS sequence"/>
</dbReference>
<evidence type="ECO:0000256" key="1">
    <source>
        <dbReference type="SAM" id="Phobius"/>
    </source>
</evidence>
<evidence type="ECO:0000313" key="3">
    <source>
        <dbReference type="Proteomes" id="UP001157138"/>
    </source>
</evidence>
<keyword evidence="1" id="KW-0472">Membrane</keyword>
<comment type="caution">
    <text evidence="2">The sequence shown here is derived from an EMBL/GenBank/DDBJ whole genome shotgun (WGS) entry which is preliminary data.</text>
</comment>
<proteinExistence type="predicted"/>
<sequence>MSNVIQRLANRIALPFNLISFFGVLISGWVTWQNSGFNFTVWLPAVLVDISLSISVWAKSS</sequence>
<keyword evidence="1" id="KW-1133">Transmembrane helix</keyword>
<feature type="transmembrane region" description="Helical" evidence="1">
    <location>
        <begin position="12"/>
        <end position="33"/>
    </location>
</feature>
<feature type="transmembrane region" description="Helical" evidence="1">
    <location>
        <begin position="39"/>
        <end position="58"/>
    </location>
</feature>
<keyword evidence="3" id="KW-1185">Reference proteome</keyword>
<keyword evidence="1" id="KW-0812">Transmembrane</keyword>
<dbReference type="EMBL" id="BSPW01000113">
    <property type="protein sequence ID" value="GLT20442.1"/>
    <property type="molecule type" value="Genomic_DNA"/>
</dbReference>